<reference evidence="7" key="2">
    <citation type="submission" date="2025-04" db="UniProtKB">
        <authorList>
            <consortium name="RefSeq"/>
        </authorList>
    </citation>
    <scope>IDENTIFICATION</scope>
    <source>
        <tissue evidence="7 8">Leaves</tissue>
    </source>
</reference>
<dbReference type="GO" id="GO:0004672">
    <property type="term" value="F:protein kinase activity"/>
    <property type="evidence" value="ECO:0007669"/>
    <property type="project" value="InterPro"/>
</dbReference>
<dbReference type="Pfam" id="PF07714">
    <property type="entry name" value="PK_Tyr_Ser-Thr"/>
    <property type="match status" value="1"/>
</dbReference>
<sequence length="671" mass="73162">MSSHLQVLQNFKYSKSCVFVILALVLLLDDQIKASTDPPLSQRKDVSSSSSYYSGGGERCGIFQIPFPFCLNASSASSSPACKWSGLLSGAFSLSCLNSSSLFLNIASQSYRVLYFFQDGVLVDFPNTSVCHRGYNDLNSFAFAGDQYFGISTDNVVALYGCQDASPCKTDCGKSLMPDCDHDGGGVAAGVGGYPACCYPLSDFSISNGFSFFSQYGCRGLSSWVILPGNRTGMGGVKLEWAIPRNSTLATCATNGDAINASSVKSGMRCQCRDGFLGDGFTFGLGCFKPCQGDGKEAPVNDRYRKNHHTVQAIILAGALAAVSTIASFVGLCCLLKRQQSSQCSRHEPDESCSDGSSMSFSTAHTTQMFTFHELEQATRGFDNGQKLSDGIKSALYTGDILDGSRVAVHMIRCESGTELTQIFSRVQALSAISHKNMAHLLGWSIDSSTYTLLVVYDYPANGTLEEQISKIEDPKMIGLDWFKRLNIVAETASFLAFLQHEISPPIFHFDLQSCHIFLDDEFSVKIAGFGLGISNPLPNCSYTKMHDVYNLGLILLEVITGTKSMDIPVTALQMIRNGKLEEVVDPFLCYHEQPLCRREQIEILADLTTRCLLFGVDGKLGMTDVARELMHITKESLDGSRRRCPSLEETFSNSSLLQMISMSPDSLYVP</sequence>
<accession>A0A6P6VN71</accession>
<feature type="domain" description="Protein kinase" evidence="5">
    <location>
        <begin position="382"/>
        <end position="658"/>
    </location>
</feature>
<dbReference type="InterPro" id="IPR001245">
    <property type="entry name" value="Ser-Thr/Tyr_kinase_cat_dom"/>
</dbReference>
<dbReference type="Gene3D" id="1.10.510.10">
    <property type="entry name" value="Transferase(Phosphotransferase) domain 1"/>
    <property type="match status" value="2"/>
</dbReference>
<dbReference type="OrthoDB" id="1847747at2759"/>
<keyword evidence="1" id="KW-0547">Nucleotide-binding</keyword>
<dbReference type="Gene3D" id="3.30.200.20">
    <property type="entry name" value="Phosphorylase Kinase, domain 1"/>
    <property type="match status" value="1"/>
</dbReference>
<keyword evidence="3" id="KW-1133">Transmembrane helix</keyword>
<dbReference type="Proteomes" id="UP001652660">
    <property type="component" value="Chromosome 2e"/>
</dbReference>
<evidence type="ECO:0000313" key="7">
    <source>
        <dbReference type="RefSeq" id="XP_027103397.1"/>
    </source>
</evidence>
<feature type="transmembrane region" description="Helical" evidence="3">
    <location>
        <begin position="313"/>
        <end position="336"/>
    </location>
</feature>
<reference evidence="6" key="1">
    <citation type="journal article" date="2025" name="Foods">
        <title>Unveiling the Microbial Signatures of Arabica Coffee Cherries: Insights into Ripeness Specific Diversity, Functional Traits, and Implications for Quality and Safety.</title>
        <authorList>
            <consortium name="RefSeq"/>
            <person name="Tenea G.N."/>
            <person name="Cifuentes V."/>
            <person name="Reyes P."/>
            <person name="Cevallos-Vallejos M."/>
        </authorList>
    </citation>
    <scope>NUCLEOTIDE SEQUENCE [LARGE SCALE GENOMIC DNA]</scope>
</reference>
<protein>
    <submittedName>
        <fullName evidence="7 8">Probably inactive receptor-like protein kinase At2g46850</fullName>
    </submittedName>
</protein>
<evidence type="ECO:0000259" key="5">
    <source>
        <dbReference type="PROSITE" id="PS50011"/>
    </source>
</evidence>
<feature type="signal peptide" evidence="4">
    <location>
        <begin position="1"/>
        <end position="34"/>
    </location>
</feature>
<proteinExistence type="predicted"/>
<keyword evidence="3" id="KW-0472">Membrane</keyword>
<dbReference type="RefSeq" id="XP_027103397.1">
    <property type="nucleotide sequence ID" value="XM_027247596.1"/>
</dbReference>
<evidence type="ECO:0000313" key="6">
    <source>
        <dbReference type="Proteomes" id="UP001652660"/>
    </source>
</evidence>
<dbReference type="GO" id="GO:0005524">
    <property type="term" value="F:ATP binding"/>
    <property type="evidence" value="ECO:0007669"/>
    <property type="project" value="UniProtKB-KW"/>
</dbReference>
<evidence type="ECO:0000256" key="4">
    <source>
        <dbReference type="SAM" id="SignalP"/>
    </source>
</evidence>
<evidence type="ECO:0000256" key="3">
    <source>
        <dbReference type="SAM" id="Phobius"/>
    </source>
</evidence>
<dbReference type="AlphaFoldDB" id="A0A6P6VN71"/>
<dbReference type="GeneID" id="113724723"/>
<evidence type="ECO:0000256" key="2">
    <source>
        <dbReference type="ARBA" id="ARBA00022840"/>
    </source>
</evidence>
<evidence type="ECO:0000313" key="8">
    <source>
        <dbReference type="RefSeq" id="XP_071934015.1"/>
    </source>
</evidence>
<dbReference type="RefSeq" id="XP_071934015.1">
    <property type="nucleotide sequence ID" value="XM_072077914.1"/>
</dbReference>
<dbReference type="InterPro" id="IPR000719">
    <property type="entry name" value="Prot_kinase_dom"/>
</dbReference>
<feature type="chain" id="PRO_5028484441" evidence="4">
    <location>
        <begin position="35"/>
        <end position="671"/>
    </location>
</feature>
<name>A0A6P6VN71_COFAR</name>
<dbReference type="SUPFAM" id="SSF56112">
    <property type="entry name" value="Protein kinase-like (PK-like)"/>
    <property type="match status" value="1"/>
</dbReference>
<keyword evidence="4" id="KW-0732">Signal</keyword>
<keyword evidence="3" id="KW-0812">Transmembrane</keyword>
<dbReference type="PANTHER" id="PTHR46008:SF20">
    <property type="entry name" value="PROTEIN KINASE DOMAIN-CONTAINING PROTEIN"/>
    <property type="match status" value="1"/>
</dbReference>
<keyword evidence="6" id="KW-1185">Reference proteome</keyword>
<gene>
    <name evidence="7" type="primary">LOC113724723</name>
    <name evidence="8" type="synonym">LOC140036474</name>
</gene>
<organism evidence="6 7">
    <name type="scientific">Coffea arabica</name>
    <name type="common">Arabian coffee</name>
    <dbReference type="NCBI Taxonomy" id="13443"/>
    <lineage>
        <taxon>Eukaryota</taxon>
        <taxon>Viridiplantae</taxon>
        <taxon>Streptophyta</taxon>
        <taxon>Embryophyta</taxon>
        <taxon>Tracheophyta</taxon>
        <taxon>Spermatophyta</taxon>
        <taxon>Magnoliopsida</taxon>
        <taxon>eudicotyledons</taxon>
        <taxon>Gunneridae</taxon>
        <taxon>Pentapetalae</taxon>
        <taxon>asterids</taxon>
        <taxon>lamiids</taxon>
        <taxon>Gentianales</taxon>
        <taxon>Rubiaceae</taxon>
        <taxon>Ixoroideae</taxon>
        <taxon>Gardenieae complex</taxon>
        <taxon>Bertiereae - Coffeeae clade</taxon>
        <taxon>Coffeeae</taxon>
        <taxon>Coffea</taxon>
    </lineage>
</organism>
<dbReference type="InterPro" id="IPR011009">
    <property type="entry name" value="Kinase-like_dom_sf"/>
</dbReference>
<evidence type="ECO:0000256" key="1">
    <source>
        <dbReference type="ARBA" id="ARBA00022741"/>
    </source>
</evidence>
<keyword evidence="2" id="KW-0067">ATP-binding</keyword>
<dbReference type="PROSITE" id="PS50011">
    <property type="entry name" value="PROTEIN_KINASE_DOM"/>
    <property type="match status" value="1"/>
</dbReference>
<dbReference type="PANTHER" id="PTHR46008">
    <property type="entry name" value="LEAF RUST 10 DISEASE-RESISTANCE LOCUS RECEPTOR-LIKE PROTEIN KINASE-LIKE 1.4"/>
    <property type="match status" value="1"/>
</dbReference>